<evidence type="ECO:0000313" key="2">
    <source>
        <dbReference type="Proteomes" id="UP001497525"/>
    </source>
</evidence>
<gene>
    <name evidence="1" type="ORF">CDAUBV1_LOCUS791</name>
</gene>
<organism evidence="1 2">
    <name type="scientific">Calicophoron daubneyi</name>
    <name type="common">Rumen fluke</name>
    <name type="synonym">Paramphistomum daubneyi</name>
    <dbReference type="NCBI Taxonomy" id="300641"/>
    <lineage>
        <taxon>Eukaryota</taxon>
        <taxon>Metazoa</taxon>
        <taxon>Spiralia</taxon>
        <taxon>Lophotrochozoa</taxon>
        <taxon>Platyhelminthes</taxon>
        <taxon>Trematoda</taxon>
        <taxon>Digenea</taxon>
        <taxon>Plagiorchiida</taxon>
        <taxon>Pronocephalata</taxon>
        <taxon>Paramphistomoidea</taxon>
        <taxon>Paramphistomidae</taxon>
        <taxon>Calicophoron</taxon>
    </lineage>
</organism>
<dbReference type="EMBL" id="CAXLJL010000014">
    <property type="protein sequence ID" value="CAL5129718.1"/>
    <property type="molecule type" value="Genomic_DNA"/>
</dbReference>
<comment type="caution">
    <text evidence="1">The sequence shown here is derived from an EMBL/GenBank/DDBJ whole genome shotgun (WGS) entry which is preliminary data.</text>
</comment>
<dbReference type="AlphaFoldDB" id="A0AAV2T360"/>
<reference evidence="1" key="1">
    <citation type="submission" date="2024-06" db="EMBL/GenBank/DDBJ databases">
        <authorList>
            <person name="Liu X."/>
            <person name="Lenzi L."/>
            <person name="Haldenby T S."/>
            <person name="Uol C."/>
        </authorList>
    </citation>
    <scope>NUCLEOTIDE SEQUENCE</scope>
</reference>
<evidence type="ECO:0000313" key="1">
    <source>
        <dbReference type="EMBL" id="CAL5129718.1"/>
    </source>
</evidence>
<name>A0AAV2T360_CALDB</name>
<sequence>MPWVQLMPCSVVGVTVAKPLLIRSASAPRVPGCSCGAAVHSQMPVEIVPARLFASKPQKIFSFVERLTELLMVKLENCVYFNTLSKSAVFSAAGHVYDRDTHWWSDLFQNDGLSDFMHMWRTLLHYDHLFNRKIMDQDSPCGVINLCSKSATYGCKPNSSGVQLRVGTISTMLGEGDTACVWSPSSSTFALQLALAWARLTMEAMEADESKSSAVSTSDLARASFGVLENWFDLIVLGKLGPLATNSVQIEPEPPSFFEEDSDFSAVCNGSSSVSENWKKLDNAWQSTVQRRMKARGTITIDLNECERGKGLDSLVDEILTFFRNFSSTKD</sequence>
<accession>A0AAV2T360</accession>
<proteinExistence type="predicted"/>
<protein>
    <submittedName>
        <fullName evidence="1">Uncharacterized protein</fullName>
    </submittedName>
</protein>
<dbReference type="Proteomes" id="UP001497525">
    <property type="component" value="Unassembled WGS sequence"/>
</dbReference>